<dbReference type="EMBL" id="FO082269">
    <property type="protein sequence ID" value="CCO18328.1"/>
    <property type="molecule type" value="Genomic_DNA"/>
</dbReference>
<feature type="compositionally biased region" description="Basic residues" evidence="1">
    <location>
        <begin position="36"/>
        <end position="48"/>
    </location>
</feature>
<dbReference type="Pfam" id="PF20670">
    <property type="entry name" value="DUF6816"/>
    <property type="match status" value="1"/>
</dbReference>
<accession>K8F9Q5</accession>
<organism evidence="3 4">
    <name type="scientific">Bathycoccus prasinos</name>
    <dbReference type="NCBI Taxonomy" id="41875"/>
    <lineage>
        <taxon>Eukaryota</taxon>
        <taxon>Viridiplantae</taxon>
        <taxon>Chlorophyta</taxon>
        <taxon>Mamiellophyceae</taxon>
        <taxon>Mamiellales</taxon>
        <taxon>Bathycoccaceae</taxon>
        <taxon>Bathycoccus</taxon>
    </lineage>
</organism>
<gene>
    <name evidence="3" type="ordered locus">Bathy10g02330</name>
</gene>
<dbReference type="KEGG" id="bpg:Bathy10g02330"/>
<evidence type="ECO:0000313" key="3">
    <source>
        <dbReference type="EMBL" id="CCO18328.1"/>
    </source>
</evidence>
<dbReference type="RefSeq" id="XP_007510795.1">
    <property type="nucleotide sequence ID" value="XM_007510733.1"/>
</dbReference>
<name>K8F9Q5_9CHLO</name>
<dbReference type="OrthoDB" id="195555at2759"/>
<feature type="domain" description="DUF6816" evidence="2">
    <location>
        <begin position="182"/>
        <end position="368"/>
    </location>
</feature>
<dbReference type="GeneID" id="19013309"/>
<keyword evidence="4" id="KW-1185">Reference proteome</keyword>
<dbReference type="Proteomes" id="UP000198341">
    <property type="component" value="Chromosome 10"/>
</dbReference>
<sequence length="456" mass="50984">MTSFPKTQQTFCNINAGGTLCVETTTKNTTTARSIFRRKERGRRRTRRLGAAAARKSRSTKSDDAYAREEDSLKRSTQNTTTTTLTTQKKKTKTTKTKKSEEKATRRDFAMKTSILLSSSTFLDAGDARADDNNAFVVFAERIRANNAASSSSSSSSDTSLEDKIAHPKLFKKRVINKSKPGATKYPLFLLGEWEEEVSFAGYEFPSDEFIDRKTLERAATCPGFQKLSVAYLPDVGKTPAPKYRARFVHEKPGENVNEASGDVVEDRAFNLRNIFNAYLEDETAVESVDYDFSKNPNRATVTLRRGAANNAERVELFTNARESETSGIDGCSFLCAETLRQVSLGYSVDYNTARVVNYDYEHVWRYQPMRDDKITPFDVKNKGDSFEDIRRCNFVKARLFTVAYLQSDDAMRATARVNQAGTAPIPSLFDAGTAAYAPAVVYSHDVLMERVGCVP</sequence>
<protein>
    <recommendedName>
        <fullName evidence="2">DUF6816 domain-containing protein</fullName>
    </recommendedName>
</protein>
<evidence type="ECO:0000256" key="1">
    <source>
        <dbReference type="SAM" id="MobiDB-lite"/>
    </source>
</evidence>
<evidence type="ECO:0000259" key="2">
    <source>
        <dbReference type="Pfam" id="PF20670"/>
    </source>
</evidence>
<dbReference type="eggNOG" id="ENOG502S6QT">
    <property type="taxonomic scope" value="Eukaryota"/>
</dbReference>
<feature type="compositionally biased region" description="Basic residues" evidence="1">
    <location>
        <begin position="88"/>
        <end position="97"/>
    </location>
</feature>
<reference evidence="3 4" key="1">
    <citation type="submission" date="2011-10" db="EMBL/GenBank/DDBJ databases">
        <authorList>
            <person name="Genoscope - CEA"/>
        </authorList>
    </citation>
    <scope>NUCLEOTIDE SEQUENCE [LARGE SCALE GENOMIC DNA]</scope>
    <source>
        <strain evidence="3 4">RCC 1105</strain>
    </source>
</reference>
<evidence type="ECO:0000313" key="4">
    <source>
        <dbReference type="Proteomes" id="UP000198341"/>
    </source>
</evidence>
<dbReference type="InterPro" id="IPR049213">
    <property type="entry name" value="DUF6816"/>
</dbReference>
<feature type="compositionally biased region" description="Low complexity" evidence="1">
    <location>
        <begin position="77"/>
        <end position="87"/>
    </location>
</feature>
<feature type="compositionally biased region" description="Basic and acidic residues" evidence="1">
    <location>
        <begin position="60"/>
        <end position="74"/>
    </location>
</feature>
<dbReference type="AlphaFoldDB" id="K8F9Q5"/>
<proteinExistence type="predicted"/>
<feature type="region of interest" description="Disordered" evidence="1">
    <location>
        <begin position="36"/>
        <end position="105"/>
    </location>
</feature>